<dbReference type="EMBL" id="JAGTXO010000019">
    <property type="protein sequence ID" value="KAG8462705.1"/>
    <property type="molecule type" value="Genomic_DNA"/>
</dbReference>
<evidence type="ECO:0000313" key="2">
    <source>
        <dbReference type="EMBL" id="KAG8462705.1"/>
    </source>
</evidence>
<dbReference type="AlphaFoldDB" id="A0A8J5XGT5"/>
<proteinExistence type="predicted"/>
<dbReference type="Proteomes" id="UP000751190">
    <property type="component" value="Unassembled WGS sequence"/>
</dbReference>
<dbReference type="InterPro" id="IPR013922">
    <property type="entry name" value="Cyclin_PHO80-like"/>
</dbReference>
<dbReference type="OrthoDB" id="10250320at2759"/>
<keyword evidence="3" id="KW-1185">Reference proteome</keyword>
<comment type="caution">
    <text evidence="2">The sequence shown here is derived from an EMBL/GenBank/DDBJ whole genome shotgun (WGS) entry which is preliminary data.</text>
</comment>
<gene>
    <name evidence="2" type="ORF">KFE25_004681</name>
</gene>
<evidence type="ECO:0000313" key="3">
    <source>
        <dbReference type="Proteomes" id="UP000751190"/>
    </source>
</evidence>
<accession>A0A8J5XGT5</accession>
<name>A0A8J5XGT5_DIALT</name>
<dbReference type="Gene3D" id="1.10.472.10">
    <property type="entry name" value="Cyclin-like"/>
    <property type="match status" value="1"/>
</dbReference>
<reference evidence="2" key="1">
    <citation type="submission" date="2021-05" db="EMBL/GenBank/DDBJ databases">
        <title>The genome of the haptophyte Pavlova lutheri (Diacronema luteri, Pavlovales) - a model for lipid biosynthesis in eukaryotic algae.</title>
        <authorList>
            <person name="Hulatt C.J."/>
            <person name="Posewitz M.C."/>
        </authorList>
    </citation>
    <scope>NUCLEOTIDE SEQUENCE</scope>
    <source>
        <strain evidence="2">NIVA-4/92</strain>
    </source>
</reference>
<feature type="region of interest" description="Disordered" evidence="1">
    <location>
        <begin position="439"/>
        <end position="495"/>
    </location>
</feature>
<sequence length="520" mass="54842">MDVLIARAEREAAEAQRRAEWARRRFDEARCVPLGHVAVTSSPPARPPRSPAFTHLPPWSAVVPARRPDNRLGCDGPPQRAARGMLGALRAPPFPPTIAASRSHVSADTHSRRGQSVDIFGRAAPELDAALLGIAMALHAHARAHAEGATSPLPALVRRTSAERDARGDTRAAHATARCGAADARARAARDMAQPTTALSAAERPFCELLHPLDQTLALSRARHSSAPALAGACRRVARAATSPPEPSVHAIHGLLSRFYALLDVDMSLPVTALIFVERALEHTRWPLRRSTWRRLLLCALLEAQKVLLEAATWNSDLSETFLPHLGISIGPADLAKLEAAFVHALGWRLHVCASEYADYFFCATALAHSARGRACAAELGVCARAAGAGGVRACAARGVVMARGSAHPCAPEPGLPCNPQTALLAALDLARGGPCVAAGARRRAPPSARDERLSPPQPEAVEPGAASGHFPLSPHRPHRPRAPPRPPPSASATTCAACAAAYAGGWRAQNAQGGGESPW</sequence>
<evidence type="ECO:0000256" key="1">
    <source>
        <dbReference type="SAM" id="MobiDB-lite"/>
    </source>
</evidence>
<dbReference type="GO" id="GO:0019901">
    <property type="term" value="F:protein kinase binding"/>
    <property type="evidence" value="ECO:0007669"/>
    <property type="project" value="InterPro"/>
</dbReference>
<dbReference type="PANTHER" id="PTHR15615:SF108">
    <property type="entry name" value="PROTEIN CNPPD1"/>
    <property type="match status" value="1"/>
</dbReference>
<protein>
    <recommendedName>
        <fullName evidence="4">Cyclin N-terminal domain-containing protein</fullName>
    </recommendedName>
</protein>
<evidence type="ECO:0008006" key="4">
    <source>
        <dbReference type="Google" id="ProtNLM"/>
    </source>
</evidence>
<dbReference type="PANTHER" id="PTHR15615">
    <property type="match status" value="1"/>
</dbReference>
<organism evidence="2 3">
    <name type="scientific">Diacronema lutheri</name>
    <name type="common">Unicellular marine alga</name>
    <name type="synonym">Monochrysis lutheri</name>
    <dbReference type="NCBI Taxonomy" id="2081491"/>
    <lineage>
        <taxon>Eukaryota</taxon>
        <taxon>Haptista</taxon>
        <taxon>Haptophyta</taxon>
        <taxon>Pavlovophyceae</taxon>
        <taxon>Pavlovales</taxon>
        <taxon>Pavlovaceae</taxon>
        <taxon>Diacronema</taxon>
    </lineage>
</organism>